<comment type="caution">
    <text evidence="1">The sequence shown here is derived from an EMBL/GenBank/DDBJ whole genome shotgun (WGS) entry which is preliminary data.</text>
</comment>
<accession>A0A0F9BDB9</accession>
<organism evidence="1">
    <name type="scientific">marine sediment metagenome</name>
    <dbReference type="NCBI Taxonomy" id="412755"/>
    <lineage>
        <taxon>unclassified sequences</taxon>
        <taxon>metagenomes</taxon>
        <taxon>ecological metagenomes</taxon>
    </lineage>
</organism>
<name>A0A0F9BDB9_9ZZZZ</name>
<reference evidence="1" key="1">
    <citation type="journal article" date="2015" name="Nature">
        <title>Complex archaea that bridge the gap between prokaryotes and eukaryotes.</title>
        <authorList>
            <person name="Spang A."/>
            <person name="Saw J.H."/>
            <person name="Jorgensen S.L."/>
            <person name="Zaremba-Niedzwiedzka K."/>
            <person name="Martijn J."/>
            <person name="Lind A.E."/>
            <person name="van Eijk R."/>
            <person name="Schleper C."/>
            <person name="Guy L."/>
            <person name="Ettema T.J."/>
        </authorList>
    </citation>
    <scope>NUCLEOTIDE SEQUENCE</scope>
</reference>
<gene>
    <name evidence="1" type="ORF">LCGC14_2740960</name>
</gene>
<evidence type="ECO:0000313" key="1">
    <source>
        <dbReference type="EMBL" id="KKK88659.1"/>
    </source>
</evidence>
<proteinExistence type="predicted"/>
<sequence length="55" mass="6298">DLHTGEQQQHIASDIVQFEEPQSNNDILIGLVERWVMVRDENISIANYSVELLSC</sequence>
<feature type="non-terminal residue" evidence="1">
    <location>
        <position position="1"/>
    </location>
</feature>
<dbReference type="AlphaFoldDB" id="A0A0F9BDB9"/>
<protein>
    <submittedName>
        <fullName evidence="1">Uncharacterized protein</fullName>
    </submittedName>
</protein>
<dbReference type="EMBL" id="LAZR01049858">
    <property type="protein sequence ID" value="KKK88659.1"/>
    <property type="molecule type" value="Genomic_DNA"/>
</dbReference>